<evidence type="ECO:0000313" key="3">
    <source>
        <dbReference type="Proteomes" id="UP000321954"/>
    </source>
</evidence>
<evidence type="ECO:0000256" key="1">
    <source>
        <dbReference type="SAM" id="SignalP"/>
    </source>
</evidence>
<dbReference type="PROSITE" id="PS51257">
    <property type="entry name" value="PROKAR_LIPOPROTEIN"/>
    <property type="match status" value="1"/>
</dbReference>
<protein>
    <submittedName>
        <fullName evidence="2">Alpha-acetolactate decarboxylase</fullName>
    </submittedName>
</protein>
<dbReference type="Proteomes" id="UP000321954">
    <property type="component" value="Chromosome"/>
</dbReference>
<dbReference type="UniPathway" id="UPA00626">
    <property type="reaction ID" value="UER00678"/>
</dbReference>
<dbReference type="EMBL" id="CP042476">
    <property type="protein sequence ID" value="QED36588.1"/>
    <property type="molecule type" value="Genomic_DNA"/>
</dbReference>
<reference evidence="2 3" key="1">
    <citation type="submission" date="2019-08" db="EMBL/GenBank/DDBJ databases">
        <title>Antarcticibacterium arcticum sp. nov., a bacterium isolated from marine sediment of the Canadian Beaufort Sea.</title>
        <authorList>
            <person name="Lee Y.M."/>
            <person name="Baek K."/>
            <person name="Lee D.-H."/>
            <person name="Shin S.C."/>
            <person name="Jin Y.K."/>
            <person name="Park Y."/>
        </authorList>
    </citation>
    <scope>NUCLEOTIDE SEQUENCE [LARGE SCALE GENOMIC DNA]</scope>
    <source>
        <strain evidence="2 3">PAMC 28998</strain>
    </source>
</reference>
<keyword evidence="3" id="KW-1185">Reference proteome</keyword>
<keyword evidence="1" id="KW-0732">Signal</keyword>
<dbReference type="GO" id="GO:0047605">
    <property type="term" value="F:acetolactate decarboxylase activity"/>
    <property type="evidence" value="ECO:0007669"/>
    <property type="project" value="InterPro"/>
</dbReference>
<dbReference type="OrthoDB" id="824310at2"/>
<dbReference type="Gene3D" id="3.30.1330.80">
    <property type="entry name" value="Hypothetical protein, similar to alpha- acetolactate decarboxylase, domain 2"/>
    <property type="match status" value="1"/>
</dbReference>
<dbReference type="GO" id="GO:0045151">
    <property type="term" value="P:acetoin biosynthetic process"/>
    <property type="evidence" value="ECO:0007669"/>
    <property type="project" value="InterPro"/>
</dbReference>
<accession>A0A5B8YHS9</accession>
<sequence length="243" mass="27186">MRSLTILHLTFFLSFLFLSCGNNDTKPNTELSMVKVSGAMKNVMLKGELQGTVQLDSLPHKENLIAVGPLENLLGEILVIDGKSYISKVVTDSSMQVEENFKVKAPFLVYTRVQDWEQSHLPDSIRTIADLESYLDGFTKDLERPFAFKLTGIAKNALIHIQNLPPGTTVSSPQEAHSGQVSYLLTNERFLIGGFFSTSHQGIFTHHDSYLHMHLITEDRGKMGHLDELNIQPGTAKLYLARK</sequence>
<dbReference type="KEGG" id="anp:FK178_02160"/>
<feature type="signal peptide" evidence="1">
    <location>
        <begin position="1"/>
        <end position="22"/>
    </location>
</feature>
<dbReference type="SUPFAM" id="SSF117856">
    <property type="entry name" value="AF0104/ALDC/Ptd012-like"/>
    <property type="match status" value="1"/>
</dbReference>
<gene>
    <name evidence="2" type="ORF">FK178_02160</name>
</gene>
<organism evidence="2 3">
    <name type="scientific">Antarcticibacterium arcticum</name>
    <dbReference type="NCBI Taxonomy" id="2585771"/>
    <lineage>
        <taxon>Bacteria</taxon>
        <taxon>Pseudomonadati</taxon>
        <taxon>Bacteroidota</taxon>
        <taxon>Flavobacteriia</taxon>
        <taxon>Flavobacteriales</taxon>
        <taxon>Flavobacteriaceae</taxon>
        <taxon>Antarcticibacterium</taxon>
    </lineage>
</organism>
<proteinExistence type="predicted"/>
<dbReference type="Pfam" id="PF03306">
    <property type="entry name" value="AAL_decarboxy"/>
    <property type="match status" value="1"/>
</dbReference>
<feature type="chain" id="PRO_5022707399" evidence="1">
    <location>
        <begin position="23"/>
        <end position="243"/>
    </location>
</feature>
<dbReference type="InterPro" id="IPR005128">
    <property type="entry name" value="Acetolactate_a_deCO2ase"/>
</dbReference>
<evidence type="ECO:0000313" key="2">
    <source>
        <dbReference type="EMBL" id="QED36588.1"/>
    </source>
</evidence>
<name>A0A5B8YHS9_9FLAO</name>
<dbReference type="RefSeq" id="WP_146830546.1">
    <property type="nucleotide sequence ID" value="NZ_CP042476.1"/>
</dbReference>
<dbReference type="AlphaFoldDB" id="A0A5B8YHS9"/>